<dbReference type="HOGENOM" id="CLU_082345_0_0_7"/>
<dbReference type="EMBL" id="CP001629">
    <property type="protein sequence ID" value="ACU88255.1"/>
    <property type="molecule type" value="Genomic_DNA"/>
</dbReference>
<name>C7LT31_DESBD</name>
<dbReference type="Pfam" id="PF08241">
    <property type="entry name" value="Methyltransf_11"/>
    <property type="match status" value="1"/>
</dbReference>
<dbReference type="CDD" id="cd02440">
    <property type="entry name" value="AdoMet_MTases"/>
    <property type="match status" value="1"/>
</dbReference>
<gene>
    <name evidence="2" type="ordered locus">Dbac_0127</name>
</gene>
<protein>
    <submittedName>
        <fullName evidence="2">Methyltransferase type 11</fullName>
    </submittedName>
</protein>
<dbReference type="GO" id="GO:0008757">
    <property type="term" value="F:S-adenosylmethionine-dependent methyltransferase activity"/>
    <property type="evidence" value="ECO:0007669"/>
    <property type="project" value="InterPro"/>
</dbReference>
<dbReference type="eggNOG" id="COG2226">
    <property type="taxonomic scope" value="Bacteria"/>
</dbReference>
<dbReference type="OrthoDB" id="9811747at2"/>
<proteinExistence type="predicted"/>
<keyword evidence="3" id="KW-1185">Reference proteome</keyword>
<dbReference type="RefSeq" id="WP_012805340.1">
    <property type="nucleotide sequence ID" value="NC_013173.1"/>
</dbReference>
<feature type="domain" description="Methyltransferase type 11" evidence="1">
    <location>
        <begin position="101"/>
        <end position="152"/>
    </location>
</feature>
<dbReference type="KEGG" id="dba:Dbac_0127"/>
<dbReference type="Gene3D" id="3.40.50.150">
    <property type="entry name" value="Vaccinia Virus protein VP39"/>
    <property type="match status" value="1"/>
</dbReference>
<sequence length="246" mass="28000">MSSALHCKNPGWCPICEKETIFVSAETWLRDHYRCLRCGSIPRFRALIRALDRFVPHWRTLTLHEFAPGGASSNYLRSQCRRYSASHYLPDVSFGSFSRRHGCVSQNMEALTYADASFDMVVSQDVMEHLMDSATALREIARVLKPGGFHVFTVPWYADETCTRRRAELVDGLVRHLAPPQYHGNPVDRGGSLVTIDWGIDMPEIIHRLTGMTTVVSLERDRHYGIDGEFLEVFVSRKPTTPQEAE</sequence>
<dbReference type="InterPro" id="IPR013216">
    <property type="entry name" value="Methyltransf_11"/>
</dbReference>
<keyword evidence="2" id="KW-0489">Methyltransferase</keyword>
<evidence type="ECO:0000259" key="1">
    <source>
        <dbReference type="Pfam" id="PF08241"/>
    </source>
</evidence>
<evidence type="ECO:0000313" key="3">
    <source>
        <dbReference type="Proteomes" id="UP000002216"/>
    </source>
</evidence>
<dbReference type="Proteomes" id="UP000002216">
    <property type="component" value="Chromosome"/>
</dbReference>
<evidence type="ECO:0000313" key="2">
    <source>
        <dbReference type="EMBL" id="ACU88255.1"/>
    </source>
</evidence>
<dbReference type="SUPFAM" id="SSF53335">
    <property type="entry name" value="S-adenosyl-L-methionine-dependent methyltransferases"/>
    <property type="match status" value="1"/>
</dbReference>
<reference evidence="2 3" key="1">
    <citation type="journal article" date="2009" name="Stand. Genomic Sci.">
        <title>Complete genome sequence of Desulfomicrobium baculatum type strain (X).</title>
        <authorList>
            <person name="Copeland A."/>
            <person name="Spring S."/>
            <person name="Goker M."/>
            <person name="Schneider S."/>
            <person name="Lapidus A."/>
            <person name="Del Rio T.G."/>
            <person name="Tice H."/>
            <person name="Cheng J.F."/>
            <person name="Chen F."/>
            <person name="Nolan M."/>
            <person name="Bruce D."/>
            <person name="Goodwin L."/>
            <person name="Pitluck S."/>
            <person name="Ivanova N."/>
            <person name="Mavrommatis K."/>
            <person name="Ovchinnikova G."/>
            <person name="Pati A."/>
            <person name="Chen A."/>
            <person name="Palaniappan K."/>
            <person name="Land M."/>
            <person name="Hauser L."/>
            <person name="Chang Y.J."/>
            <person name="Jeffries C.C."/>
            <person name="Meincke L."/>
            <person name="Sims D."/>
            <person name="Brettin T."/>
            <person name="Detter J.C."/>
            <person name="Han C."/>
            <person name="Chain P."/>
            <person name="Bristow J."/>
            <person name="Eisen J.A."/>
            <person name="Markowitz V."/>
            <person name="Hugenholtz P."/>
            <person name="Kyrpides N.C."/>
            <person name="Klenk H.P."/>
            <person name="Lucas S."/>
        </authorList>
    </citation>
    <scope>NUCLEOTIDE SEQUENCE [LARGE SCALE GENOMIC DNA]</scope>
    <source>
        <strain evidence="3">DSM 4028 / VKM B-1378 / X</strain>
    </source>
</reference>
<organism evidence="2 3">
    <name type="scientific">Desulfomicrobium baculatum (strain DSM 4028 / VKM B-1378 / X)</name>
    <name type="common">Desulfovibrio baculatus</name>
    <dbReference type="NCBI Taxonomy" id="525897"/>
    <lineage>
        <taxon>Bacteria</taxon>
        <taxon>Pseudomonadati</taxon>
        <taxon>Thermodesulfobacteriota</taxon>
        <taxon>Desulfovibrionia</taxon>
        <taxon>Desulfovibrionales</taxon>
        <taxon>Desulfomicrobiaceae</taxon>
        <taxon>Desulfomicrobium</taxon>
    </lineage>
</organism>
<dbReference type="STRING" id="525897.Dbac_0127"/>
<dbReference type="GO" id="GO:0032259">
    <property type="term" value="P:methylation"/>
    <property type="evidence" value="ECO:0007669"/>
    <property type="project" value="UniProtKB-KW"/>
</dbReference>
<keyword evidence="2" id="KW-0808">Transferase</keyword>
<dbReference type="InterPro" id="IPR029063">
    <property type="entry name" value="SAM-dependent_MTases_sf"/>
</dbReference>
<accession>C7LT31</accession>
<dbReference type="AlphaFoldDB" id="C7LT31"/>